<evidence type="ECO:0000256" key="1">
    <source>
        <dbReference type="SAM" id="MobiDB-lite"/>
    </source>
</evidence>
<evidence type="ECO:0000313" key="3">
    <source>
        <dbReference type="Proteomes" id="UP000290288"/>
    </source>
</evidence>
<dbReference type="EMBL" id="SDEE01000005">
    <property type="protein sequence ID" value="RXW25438.1"/>
    <property type="molecule type" value="Genomic_DNA"/>
</dbReference>
<feature type="region of interest" description="Disordered" evidence="1">
    <location>
        <begin position="1"/>
        <end position="30"/>
    </location>
</feature>
<gene>
    <name evidence="2" type="ORF">EST38_g429</name>
</gene>
<dbReference type="OrthoDB" id="5370359at2759"/>
<protein>
    <submittedName>
        <fullName evidence="2">Uncharacterized protein</fullName>
    </submittedName>
</protein>
<feature type="compositionally biased region" description="Basic residues" evidence="1">
    <location>
        <begin position="1"/>
        <end position="11"/>
    </location>
</feature>
<comment type="caution">
    <text evidence="2">The sequence shown here is derived from an EMBL/GenBank/DDBJ whole genome shotgun (WGS) entry which is preliminary data.</text>
</comment>
<sequence>MTTTTTKKRKSASTSAGTANKKSKMGEEGADQVKQILADASNADPELLKLAQYARWLEEEITALKPKSKSADDIENEAEKLRASVRSGIIKQMGWKPSCKTSSSKWVYDGVCNDPVVFGHMLGLGGAPTFKMKKMKKDEFQDAMGDDISASIRYGRLYQHGDITVRWPGDGTFKLSGTYGLPRSGL</sequence>
<accession>A0A4V1Q5F8</accession>
<name>A0A4V1Q5F8_9AGAR</name>
<dbReference type="AlphaFoldDB" id="A0A4V1Q5F8"/>
<reference evidence="2 3" key="1">
    <citation type="submission" date="2019-01" db="EMBL/GenBank/DDBJ databases">
        <title>Draft genome sequence of Psathyrella aberdarensis IHI B618.</title>
        <authorList>
            <person name="Buettner E."/>
            <person name="Kellner H."/>
        </authorList>
    </citation>
    <scope>NUCLEOTIDE SEQUENCE [LARGE SCALE GENOMIC DNA]</scope>
    <source>
        <strain evidence="2 3">IHI B618</strain>
    </source>
</reference>
<proteinExistence type="predicted"/>
<dbReference type="Proteomes" id="UP000290288">
    <property type="component" value="Unassembled WGS sequence"/>
</dbReference>
<keyword evidence="3" id="KW-1185">Reference proteome</keyword>
<evidence type="ECO:0000313" key="2">
    <source>
        <dbReference type="EMBL" id="RXW25438.1"/>
    </source>
</evidence>
<organism evidence="2 3">
    <name type="scientific">Candolleomyces aberdarensis</name>
    <dbReference type="NCBI Taxonomy" id="2316362"/>
    <lineage>
        <taxon>Eukaryota</taxon>
        <taxon>Fungi</taxon>
        <taxon>Dikarya</taxon>
        <taxon>Basidiomycota</taxon>
        <taxon>Agaricomycotina</taxon>
        <taxon>Agaricomycetes</taxon>
        <taxon>Agaricomycetidae</taxon>
        <taxon>Agaricales</taxon>
        <taxon>Agaricineae</taxon>
        <taxon>Psathyrellaceae</taxon>
        <taxon>Candolleomyces</taxon>
    </lineage>
</organism>